<sequence>MKTRIISSLLMGLTAFLGGVGISQAAWAEHRRNFHELIDLNPALYRQICSQIQSNSNNCNNTYRLGIPMYLVTGNLGEISYVTILNKQLYTWDWVNGNWIPERDMPVGTYQFVLLLREAQEESP</sequence>
<reference evidence="1" key="1">
    <citation type="submission" date="2016-10" db="EMBL/GenBank/DDBJ databases">
        <title>CRISPR-Cas defence system in Roseofilum reptotaenium: evidence of a bacteriophage-cyanobacterium arms race in the coral black band disease.</title>
        <authorList>
            <person name="Buerger P."/>
            <person name="Wood-Charlson E.M."/>
            <person name="Weynberg K.D."/>
            <person name="Willis B."/>
            <person name="Van Oppen M.J."/>
        </authorList>
    </citation>
    <scope>NUCLEOTIDE SEQUENCE [LARGE SCALE GENOMIC DNA]</scope>
    <source>
        <strain evidence="1">AO1-A</strain>
    </source>
</reference>
<comment type="caution">
    <text evidence="1">The sequence shown here is derived from an EMBL/GenBank/DDBJ whole genome shotgun (WGS) entry which is preliminary data.</text>
</comment>
<evidence type="ECO:0000313" key="2">
    <source>
        <dbReference type="Proteomes" id="UP000183940"/>
    </source>
</evidence>
<dbReference type="EMBL" id="MLAW01000063">
    <property type="protein sequence ID" value="OJJ16538.1"/>
    <property type="molecule type" value="Genomic_DNA"/>
</dbReference>
<dbReference type="Proteomes" id="UP000183940">
    <property type="component" value="Unassembled WGS sequence"/>
</dbReference>
<accession>A0A1L9QKN5</accession>
<gene>
    <name evidence="1" type="ORF">BI308_23530</name>
</gene>
<proteinExistence type="predicted"/>
<organism evidence="1 2">
    <name type="scientific">Roseofilum reptotaenium AO1-A</name>
    <dbReference type="NCBI Taxonomy" id="1925591"/>
    <lineage>
        <taxon>Bacteria</taxon>
        <taxon>Bacillati</taxon>
        <taxon>Cyanobacteriota</taxon>
        <taxon>Cyanophyceae</taxon>
        <taxon>Desertifilales</taxon>
        <taxon>Desertifilaceae</taxon>
        <taxon>Roseofilum</taxon>
    </lineage>
</organism>
<dbReference type="STRING" id="1925591.BI308_23530"/>
<dbReference type="AlphaFoldDB" id="A0A1L9QKN5"/>
<protein>
    <submittedName>
        <fullName evidence="1">Uncharacterized protein</fullName>
    </submittedName>
</protein>
<evidence type="ECO:0000313" key="1">
    <source>
        <dbReference type="EMBL" id="OJJ16538.1"/>
    </source>
</evidence>
<name>A0A1L9QKN5_9CYAN</name>
<keyword evidence="2" id="KW-1185">Reference proteome</keyword>